<name>A0A482WLR8_LAOST</name>
<sequence>MKDRGNREKKKNGKIERCKQEIEREGNLEAVAVRAGALLKYTPPAPVFAALRPAFNINYAEVLIPISVPKRTGLPGEPA</sequence>
<keyword evidence="2" id="KW-1185">Reference proteome</keyword>
<proteinExistence type="predicted"/>
<reference evidence="1 2" key="1">
    <citation type="journal article" date="2017" name="Gigascience">
        <title>Genome sequence of the small brown planthopper, Laodelphax striatellus.</title>
        <authorList>
            <person name="Zhu J."/>
            <person name="Jiang F."/>
            <person name="Wang X."/>
            <person name="Yang P."/>
            <person name="Bao Y."/>
            <person name="Zhao W."/>
            <person name="Wang W."/>
            <person name="Lu H."/>
            <person name="Wang Q."/>
            <person name="Cui N."/>
            <person name="Li J."/>
            <person name="Chen X."/>
            <person name="Luo L."/>
            <person name="Yu J."/>
            <person name="Kang L."/>
            <person name="Cui F."/>
        </authorList>
    </citation>
    <scope>NUCLEOTIDE SEQUENCE [LARGE SCALE GENOMIC DNA]</scope>
    <source>
        <strain evidence="1">Lst14</strain>
    </source>
</reference>
<dbReference type="InParanoid" id="A0A482WLR8"/>
<evidence type="ECO:0000313" key="2">
    <source>
        <dbReference type="Proteomes" id="UP000291343"/>
    </source>
</evidence>
<dbReference type="EMBL" id="QKKF02032524">
    <property type="protein sequence ID" value="RZF34121.1"/>
    <property type="molecule type" value="Genomic_DNA"/>
</dbReference>
<gene>
    <name evidence="1" type="ORF">LSTR_LSTR003531</name>
</gene>
<organism evidence="1 2">
    <name type="scientific">Laodelphax striatellus</name>
    <name type="common">Small brown planthopper</name>
    <name type="synonym">Delphax striatella</name>
    <dbReference type="NCBI Taxonomy" id="195883"/>
    <lineage>
        <taxon>Eukaryota</taxon>
        <taxon>Metazoa</taxon>
        <taxon>Ecdysozoa</taxon>
        <taxon>Arthropoda</taxon>
        <taxon>Hexapoda</taxon>
        <taxon>Insecta</taxon>
        <taxon>Pterygota</taxon>
        <taxon>Neoptera</taxon>
        <taxon>Paraneoptera</taxon>
        <taxon>Hemiptera</taxon>
        <taxon>Auchenorrhyncha</taxon>
        <taxon>Fulgoroidea</taxon>
        <taxon>Delphacidae</taxon>
        <taxon>Criomorphinae</taxon>
        <taxon>Laodelphax</taxon>
    </lineage>
</organism>
<dbReference type="AlphaFoldDB" id="A0A482WLR8"/>
<accession>A0A482WLR8</accession>
<comment type="caution">
    <text evidence="1">The sequence shown here is derived from an EMBL/GenBank/DDBJ whole genome shotgun (WGS) entry which is preliminary data.</text>
</comment>
<dbReference type="Proteomes" id="UP000291343">
    <property type="component" value="Unassembled WGS sequence"/>
</dbReference>
<evidence type="ECO:0000313" key="1">
    <source>
        <dbReference type="EMBL" id="RZF34121.1"/>
    </source>
</evidence>
<protein>
    <submittedName>
        <fullName evidence="1">Uncharacterized protein</fullName>
    </submittedName>
</protein>